<evidence type="ECO:0000256" key="4">
    <source>
        <dbReference type="ARBA" id="ARBA00023002"/>
    </source>
</evidence>
<keyword evidence="7" id="KW-1185">Reference proteome</keyword>
<protein>
    <submittedName>
        <fullName evidence="6">Carotenoid oxygenase family protein</fullName>
    </submittedName>
</protein>
<reference evidence="6" key="1">
    <citation type="submission" date="2022-06" db="EMBL/GenBank/DDBJ databases">
        <title>Genome sequence of Phormidium yuhuli AB48 isolated from an industrial photobioreactor environment.</title>
        <authorList>
            <person name="Qiu Y."/>
            <person name="Noonan A.J.C."/>
            <person name="Dofher K."/>
            <person name="Koch M."/>
            <person name="Kieft B."/>
            <person name="Lin X."/>
            <person name="Ziels R.M."/>
            <person name="Hallam S.J."/>
        </authorList>
    </citation>
    <scope>NUCLEOTIDE SEQUENCE</scope>
    <source>
        <strain evidence="6">AB48</strain>
    </source>
</reference>
<dbReference type="EMBL" id="CP098611">
    <property type="protein sequence ID" value="USR91614.1"/>
    <property type="molecule type" value="Genomic_DNA"/>
</dbReference>
<evidence type="ECO:0000256" key="2">
    <source>
        <dbReference type="ARBA" id="ARBA00006787"/>
    </source>
</evidence>
<keyword evidence="3" id="KW-0479">Metal-binding</keyword>
<evidence type="ECO:0000313" key="7">
    <source>
        <dbReference type="Proteomes" id="UP001056708"/>
    </source>
</evidence>
<organism evidence="6 7">
    <name type="scientific">Phormidium yuhuli AB48</name>
    <dbReference type="NCBI Taxonomy" id="2940671"/>
    <lineage>
        <taxon>Bacteria</taxon>
        <taxon>Bacillati</taxon>
        <taxon>Cyanobacteriota</taxon>
        <taxon>Cyanophyceae</taxon>
        <taxon>Oscillatoriophycideae</taxon>
        <taxon>Oscillatoriales</taxon>
        <taxon>Oscillatoriaceae</taxon>
        <taxon>Phormidium</taxon>
        <taxon>Phormidium yuhuli</taxon>
    </lineage>
</organism>
<dbReference type="PANTHER" id="PTHR10543">
    <property type="entry name" value="BETA-CAROTENE DIOXYGENASE"/>
    <property type="match status" value="1"/>
</dbReference>
<evidence type="ECO:0000256" key="5">
    <source>
        <dbReference type="ARBA" id="ARBA00023004"/>
    </source>
</evidence>
<dbReference type="PANTHER" id="PTHR10543:SF89">
    <property type="entry name" value="CAROTENOID 9,10(9',10')-CLEAVAGE DIOXYGENASE 1"/>
    <property type="match status" value="1"/>
</dbReference>
<evidence type="ECO:0000256" key="3">
    <source>
        <dbReference type="ARBA" id="ARBA00022723"/>
    </source>
</evidence>
<dbReference type="Proteomes" id="UP001056708">
    <property type="component" value="Chromosome"/>
</dbReference>
<sequence>MYTEPRSLSQDYSRDDWKRGYLSQHQESEYWLDHLEGDIPPELCGTLFRVGPGLLDINGYPVNHPFDGDGMVCAIAFKDGRAHFRNRFVQTQGFLEEQKAGKPLYRGVFGTQKPGGWLGNIFDTRLKNIANTNVIYWGGKLLALWEAAEPHRLNPHTLETLGLEDLDGVLEEGDAIAAHPHIDPHSQGNHGEPCLVNFAVKPGPSTAITLYEFATSGKLLRQQTRFIPGFAFLHDMAITPNYCIFFQNPVSFNPLPYLLGFRGAAECIEFNPNTSTKIIVIPRDGSGAMNILDAEPCFVFHHANAWEDNGDIYVDSICYNSFPQPTADSDFRDVDFETIPEGQLWNFRLNLEEETVSHQVVESRCCEFPVLHPEKVGRKARYLYMGTTHREQGNAPLQGVMKCDRLTGERQVWSFAPRGFTGEPTFVPHPQGTEEDDGWLLLLMYDAEHHRSDVVIFDAKSVDKGPLARLHLKYHIPYGLHGNFTPEYFGP</sequence>
<keyword evidence="5" id="KW-0408">Iron</keyword>
<dbReference type="InterPro" id="IPR004294">
    <property type="entry name" value="Carotenoid_Oase"/>
</dbReference>
<dbReference type="RefSeq" id="WP_252663632.1">
    <property type="nucleotide sequence ID" value="NZ_CP098611.1"/>
</dbReference>
<proteinExistence type="inferred from homology"/>
<name>A0ABY5ATP6_9CYAN</name>
<evidence type="ECO:0000256" key="1">
    <source>
        <dbReference type="ARBA" id="ARBA00001954"/>
    </source>
</evidence>
<keyword evidence="4" id="KW-0560">Oxidoreductase</keyword>
<comment type="cofactor">
    <cofactor evidence="1">
        <name>Fe(2+)</name>
        <dbReference type="ChEBI" id="CHEBI:29033"/>
    </cofactor>
</comment>
<dbReference type="Pfam" id="PF03055">
    <property type="entry name" value="RPE65"/>
    <property type="match status" value="1"/>
</dbReference>
<comment type="similarity">
    <text evidence="2">Belongs to the carotenoid oxygenase family.</text>
</comment>
<evidence type="ECO:0000313" key="6">
    <source>
        <dbReference type="EMBL" id="USR91614.1"/>
    </source>
</evidence>
<gene>
    <name evidence="6" type="ORF">NEA10_02485</name>
</gene>
<accession>A0ABY5ATP6</accession>